<dbReference type="AlphaFoldDB" id="A0A8J3T0T8"/>
<sequence length="473" mass="49834">MPRRLVDARRTAKVRGGAARGRSGRAATAVLAAALAATLAACGGVGSGGGAGGGDGTTGSQSSLTTMGFGLPDEIATVRVDAFKKARPDVALRINEGQFDEQAFLSAVASGNAPDVVYLSRDRIGSYAARGAIQPLDGCVSEQNIPTGDFYPAAQQQVKYDGKWYGIPEFYNSIVLVVNNKAAKDAGVDPAAVDTSDWDGLAKLAEKMTRTDGGKIERFGFYPKLPEFLPLWAKANGADILSADGRVSKLNDPKVAEALDYASRLVESQGGWTKLKAFTETFDYFGEGNPFVKDQIGAMLTEQFVVTAMAGTTPDADITVLPFKDRQGNPVNNVGGNAWVIPKGAKNPDAACTWIKTMTAADTWVAAARARADKRAKEGKAYTGTYTGNAEADEVIFSELVKPSGKKAFDDAVKVIRSVQEAGFVVPQSAAAAEFKKAWEDAGTRVLQGSQNAAESLARAHTEAQKAIDEATS</sequence>
<dbReference type="RefSeq" id="WP_203877947.1">
    <property type="nucleotide sequence ID" value="NZ_BOOK01000040.1"/>
</dbReference>
<evidence type="ECO:0000256" key="2">
    <source>
        <dbReference type="ARBA" id="ARBA00022448"/>
    </source>
</evidence>
<dbReference type="GO" id="GO:1901982">
    <property type="term" value="F:maltose binding"/>
    <property type="evidence" value="ECO:0007669"/>
    <property type="project" value="TreeGrafter"/>
</dbReference>
<accession>A0A8J3T0T8</accession>
<dbReference type="Pfam" id="PF13416">
    <property type="entry name" value="SBP_bac_8"/>
    <property type="match status" value="1"/>
</dbReference>
<dbReference type="PANTHER" id="PTHR30061:SF50">
    <property type="entry name" value="MALTOSE_MALTODEXTRIN-BINDING PERIPLASMIC PROTEIN"/>
    <property type="match status" value="1"/>
</dbReference>
<keyword evidence="3" id="KW-0732">Signal</keyword>
<evidence type="ECO:0000256" key="1">
    <source>
        <dbReference type="ARBA" id="ARBA00008520"/>
    </source>
</evidence>
<dbReference type="Gene3D" id="3.40.190.10">
    <property type="entry name" value="Periplasmic binding protein-like II"/>
    <property type="match status" value="1"/>
</dbReference>
<organism evidence="4 5">
    <name type="scientific">Planobispora takensis</name>
    <dbReference type="NCBI Taxonomy" id="1367882"/>
    <lineage>
        <taxon>Bacteria</taxon>
        <taxon>Bacillati</taxon>
        <taxon>Actinomycetota</taxon>
        <taxon>Actinomycetes</taxon>
        <taxon>Streptosporangiales</taxon>
        <taxon>Streptosporangiaceae</taxon>
        <taxon>Planobispora</taxon>
    </lineage>
</organism>
<keyword evidence="2" id="KW-0813">Transport</keyword>
<dbReference type="InterPro" id="IPR006059">
    <property type="entry name" value="SBP"/>
</dbReference>
<dbReference type="EMBL" id="BOOK01000040">
    <property type="protein sequence ID" value="GII03673.1"/>
    <property type="molecule type" value="Genomic_DNA"/>
</dbReference>
<gene>
    <name evidence="4" type="ORF">Pta02_56810</name>
</gene>
<dbReference type="Proteomes" id="UP000634476">
    <property type="component" value="Unassembled WGS sequence"/>
</dbReference>
<comment type="similarity">
    <text evidence="1">Belongs to the bacterial solute-binding protein 1 family.</text>
</comment>
<evidence type="ECO:0000256" key="3">
    <source>
        <dbReference type="ARBA" id="ARBA00022729"/>
    </source>
</evidence>
<dbReference type="PANTHER" id="PTHR30061">
    <property type="entry name" value="MALTOSE-BINDING PERIPLASMIC PROTEIN"/>
    <property type="match status" value="1"/>
</dbReference>
<evidence type="ECO:0000313" key="4">
    <source>
        <dbReference type="EMBL" id="GII03673.1"/>
    </source>
</evidence>
<dbReference type="GO" id="GO:0015768">
    <property type="term" value="P:maltose transport"/>
    <property type="evidence" value="ECO:0007669"/>
    <property type="project" value="TreeGrafter"/>
</dbReference>
<dbReference type="GO" id="GO:0055052">
    <property type="term" value="C:ATP-binding cassette (ABC) transporter complex, substrate-binding subunit-containing"/>
    <property type="evidence" value="ECO:0007669"/>
    <property type="project" value="TreeGrafter"/>
</dbReference>
<dbReference type="SUPFAM" id="SSF53850">
    <property type="entry name" value="Periplasmic binding protein-like II"/>
    <property type="match status" value="1"/>
</dbReference>
<protein>
    <submittedName>
        <fullName evidence="4">Sugar ABC transporter substrate-binding protein</fullName>
    </submittedName>
</protein>
<comment type="caution">
    <text evidence="4">The sequence shown here is derived from an EMBL/GenBank/DDBJ whole genome shotgun (WGS) entry which is preliminary data.</text>
</comment>
<keyword evidence="5" id="KW-1185">Reference proteome</keyword>
<proteinExistence type="inferred from homology"/>
<name>A0A8J3T0T8_9ACTN</name>
<evidence type="ECO:0000313" key="5">
    <source>
        <dbReference type="Proteomes" id="UP000634476"/>
    </source>
</evidence>
<reference evidence="4" key="1">
    <citation type="submission" date="2021-01" db="EMBL/GenBank/DDBJ databases">
        <title>Whole genome shotgun sequence of Planobispora takensis NBRC 109077.</title>
        <authorList>
            <person name="Komaki H."/>
            <person name="Tamura T."/>
        </authorList>
    </citation>
    <scope>NUCLEOTIDE SEQUENCE</scope>
    <source>
        <strain evidence="4">NBRC 109077</strain>
    </source>
</reference>
<dbReference type="GO" id="GO:0042956">
    <property type="term" value="P:maltodextrin transmembrane transport"/>
    <property type="evidence" value="ECO:0007669"/>
    <property type="project" value="TreeGrafter"/>
</dbReference>